<proteinExistence type="predicted"/>
<comment type="caution">
    <text evidence="1">The sequence shown here is derived from an EMBL/GenBank/DDBJ whole genome shotgun (WGS) entry which is preliminary data.</text>
</comment>
<protein>
    <submittedName>
        <fullName evidence="1">2-hydroxyglutaryl-CoA dehydratase</fullName>
    </submittedName>
</protein>
<name>A0AC61QHX9_9BACT</name>
<dbReference type="Proteomes" id="UP000294588">
    <property type="component" value="Unassembled WGS sequence"/>
</dbReference>
<dbReference type="EMBL" id="SMOG01000024">
    <property type="protein sequence ID" value="TDF72576.1"/>
    <property type="molecule type" value="Genomic_DNA"/>
</dbReference>
<evidence type="ECO:0000313" key="2">
    <source>
        <dbReference type="Proteomes" id="UP000294588"/>
    </source>
</evidence>
<reference evidence="1" key="1">
    <citation type="submission" date="2019-03" db="EMBL/GenBank/DDBJ databases">
        <title>Candidatus Syntrophosphaera thermopropionivorans: a novel player in syntrophic propionate oxidation during anaerobic digestion.</title>
        <authorList>
            <person name="Dyksma S."/>
        </authorList>
    </citation>
    <scope>NUCLEOTIDE SEQUENCE</scope>
    <source>
        <strain evidence="1">W5</strain>
    </source>
</reference>
<sequence>MITLGIDIGSRNTKIVFYDTSKQSILFSAFNATEVNPLQSVQSLLKQAKDIYGLDLPDTIACTGYGRKLWKGTNKIFSEITCHTAGVLYFVPKVRTIIDVGGQDAKIISLTPEGKIKDFVMNDKCAAGTGRFLEMVANRLEVSLDELSELAQQSKNTLTISSTCVVFAESEIIGMIAKNTAPADIAYAAHISVAKRIITQLSAVDFIPPLVFTGGVAQNKDLVQCLSGLLNTPIITPPNPEITGALGAAILLSQMEEFS</sequence>
<accession>A0AC61QHX9</accession>
<evidence type="ECO:0000313" key="1">
    <source>
        <dbReference type="EMBL" id="TDF72576.1"/>
    </source>
</evidence>
<gene>
    <name evidence="1" type="ORF">E0946_06270</name>
</gene>
<keyword evidence="2" id="KW-1185">Reference proteome</keyword>
<organism evidence="1 2">
    <name type="scientific">Candidatus Syntrophosphaera thermopropionivorans</name>
    <dbReference type="NCBI Taxonomy" id="2593015"/>
    <lineage>
        <taxon>Bacteria</taxon>
        <taxon>Pseudomonadati</taxon>
        <taxon>Candidatus Cloacimonadota</taxon>
        <taxon>Candidatus Cloacimonadia</taxon>
        <taxon>Candidatus Cloacimonadales</taxon>
        <taxon>Candidatus Cloacimonadaceae</taxon>
        <taxon>Candidatus Syntrophosphaera</taxon>
    </lineage>
</organism>